<feature type="transmembrane region" description="Helical" evidence="1">
    <location>
        <begin position="63"/>
        <end position="89"/>
    </location>
</feature>
<keyword evidence="1" id="KW-1133">Transmembrane helix</keyword>
<evidence type="ECO:0000256" key="1">
    <source>
        <dbReference type="SAM" id="Phobius"/>
    </source>
</evidence>
<dbReference type="EMBL" id="PQXI01000057">
    <property type="protein sequence ID" value="TGO26544.1"/>
    <property type="molecule type" value="Genomic_DNA"/>
</dbReference>
<evidence type="ECO:0000313" key="3">
    <source>
        <dbReference type="Proteomes" id="UP000297910"/>
    </source>
</evidence>
<sequence length="143" mass="15358">MTQPWTTLQADEAQFTAVIVREQVAYSTRNQAPYNGAGLEVYDKSRPIQIEGKKIFGVLRKTVVMVVSIFLMVVCVVIGIGVGLATSLFKKIPQFRGYCSHISSEVAASSNTTTINSTISPTETTIIPSATDSELLVTAPTGS</sequence>
<reference evidence="2 3" key="1">
    <citation type="submission" date="2017-12" db="EMBL/GenBank/DDBJ databases">
        <title>Comparative genomics of Botrytis spp.</title>
        <authorList>
            <person name="Valero-Jimenez C.A."/>
            <person name="Tapia P."/>
            <person name="Veloso J."/>
            <person name="Silva-Moreno E."/>
            <person name="Staats M."/>
            <person name="Valdes J.H."/>
            <person name="Van Kan J.A.L."/>
        </authorList>
    </citation>
    <scope>NUCLEOTIDE SEQUENCE [LARGE SCALE GENOMIC DNA]</scope>
    <source>
        <strain evidence="2 3">Bp0003</strain>
    </source>
</reference>
<comment type="caution">
    <text evidence="2">The sequence shown here is derived from an EMBL/GenBank/DDBJ whole genome shotgun (WGS) entry which is preliminary data.</text>
</comment>
<evidence type="ECO:0000313" key="2">
    <source>
        <dbReference type="EMBL" id="TGO26544.1"/>
    </source>
</evidence>
<dbReference type="Proteomes" id="UP000297910">
    <property type="component" value="Unassembled WGS sequence"/>
</dbReference>
<dbReference type="AlphaFoldDB" id="A0A4Z1FNV6"/>
<proteinExistence type="predicted"/>
<keyword evidence="3" id="KW-1185">Reference proteome</keyword>
<keyword evidence="1" id="KW-0472">Membrane</keyword>
<keyword evidence="1" id="KW-0812">Transmembrane</keyword>
<protein>
    <submittedName>
        <fullName evidence="2">Uncharacterized protein</fullName>
    </submittedName>
</protein>
<accession>A0A4Z1FNV6</accession>
<gene>
    <name evidence="2" type="ORF">BPAE_0057g00200</name>
</gene>
<organism evidence="2 3">
    <name type="scientific">Botrytis paeoniae</name>
    <dbReference type="NCBI Taxonomy" id="278948"/>
    <lineage>
        <taxon>Eukaryota</taxon>
        <taxon>Fungi</taxon>
        <taxon>Dikarya</taxon>
        <taxon>Ascomycota</taxon>
        <taxon>Pezizomycotina</taxon>
        <taxon>Leotiomycetes</taxon>
        <taxon>Helotiales</taxon>
        <taxon>Sclerotiniaceae</taxon>
        <taxon>Botrytis</taxon>
    </lineage>
</organism>
<name>A0A4Z1FNV6_9HELO</name>